<gene>
    <name evidence="2" type="ORF">NCTC4824_03305</name>
</gene>
<evidence type="ECO:0000313" key="2">
    <source>
        <dbReference type="EMBL" id="SQI61609.1"/>
    </source>
</evidence>
<protein>
    <recommendedName>
        <fullName evidence="4">Cytosolic protein</fullName>
    </recommendedName>
</protein>
<evidence type="ECO:0000313" key="3">
    <source>
        <dbReference type="Proteomes" id="UP000249134"/>
    </source>
</evidence>
<accession>A0A2X4WFN0</accession>
<name>A0A2X4WFN0_LEDLE</name>
<dbReference type="Proteomes" id="UP000249134">
    <property type="component" value="Chromosome 1"/>
</dbReference>
<feature type="region of interest" description="Disordered" evidence="1">
    <location>
        <begin position="26"/>
        <end position="54"/>
    </location>
</feature>
<dbReference type="EMBL" id="LS483476">
    <property type="protein sequence ID" value="SQI61609.1"/>
    <property type="molecule type" value="Genomic_DNA"/>
</dbReference>
<reference evidence="2 3" key="1">
    <citation type="submission" date="2018-06" db="EMBL/GenBank/DDBJ databases">
        <authorList>
            <consortium name="Pathogen Informatics"/>
            <person name="Doyle S."/>
        </authorList>
    </citation>
    <scope>NUCLEOTIDE SEQUENCE [LARGE SCALE GENOMIC DNA]</scope>
    <source>
        <strain evidence="2 3">NCTC4824</strain>
    </source>
</reference>
<dbReference type="STRING" id="1348624.GCA_001591545_02470"/>
<evidence type="ECO:0008006" key="4">
    <source>
        <dbReference type="Google" id="ProtNLM"/>
    </source>
</evidence>
<organism evidence="2 3">
    <name type="scientific">Lederbergia lenta</name>
    <name type="common">Bacillus lentus</name>
    <dbReference type="NCBI Taxonomy" id="1467"/>
    <lineage>
        <taxon>Bacteria</taxon>
        <taxon>Bacillati</taxon>
        <taxon>Bacillota</taxon>
        <taxon>Bacilli</taxon>
        <taxon>Bacillales</taxon>
        <taxon>Bacillaceae</taxon>
        <taxon>Lederbergia</taxon>
    </lineage>
</organism>
<evidence type="ECO:0000256" key="1">
    <source>
        <dbReference type="SAM" id="MobiDB-lite"/>
    </source>
</evidence>
<keyword evidence="3" id="KW-1185">Reference proteome</keyword>
<dbReference type="KEGG" id="blen:NCTC4824_03305"/>
<dbReference type="RefSeq" id="WP_066142136.1">
    <property type="nucleotide sequence ID" value="NZ_CBCSGM010000003.1"/>
</dbReference>
<feature type="region of interest" description="Disordered" evidence="1">
    <location>
        <begin position="70"/>
        <end position="98"/>
    </location>
</feature>
<proteinExistence type="predicted"/>
<dbReference type="AlphaFoldDB" id="A0A2X4WFN0"/>
<feature type="compositionally biased region" description="Acidic residues" evidence="1">
    <location>
        <begin position="88"/>
        <end position="98"/>
    </location>
</feature>
<sequence>MKNNHNKTDPTYTDMSNVETQKNYIIPEDLPEGGYGAPRGENTPVKNKSTPWKEGQRSYSAFNYEFKSMHENKTRNFPGAHPTHDNPDAETEPPYEDS</sequence>